<evidence type="ECO:0000256" key="4">
    <source>
        <dbReference type="ARBA" id="ARBA00022475"/>
    </source>
</evidence>
<feature type="transmembrane region" description="Helical" evidence="9">
    <location>
        <begin position="185"/>
        <end position="207"/>
    </location>
</feature>
<dbReference type="AlphaFoldDB" id="A0A6J6QTQ5"/>
<dbReference type="Pfam" id="PF00528">
    <property type="entry name" value="BPD_transp_1"/>
    <property type="match status" value="1"/>
</dbReference>
<keyword evidence="5" id="KW-0592">Phosphate transport</keyword>
<dbReference type="Gene3D" id="1.10.3720.10">
    <property type="entry name" value="MetI-like"/>
    <property type="match status" value="1"/>
</dbReference>
<evidence type="ECO:0000256" key="1">
    <source>
        <dbReference type="ARBA" id="ARBA00004651"/>
    </source>
</evidence>
<evidence type="ECO:0000256" key="7">
    <source>
        <dbReference type="ARBA" id="ARBA00022989"/>
    </source>
</evidence>
<feature type="transmembrane region" description="Helical" evidence="9">
    <location>
        <begin position="29"/>
        <end position="53"/>
    </location>
</feature>
<dbReference type="GO" id="GO:0005886">
    <property type="term" value="C:plasma membrane"/>
    <property type="evidence" value="ECO:0007669"/>
    <property type="project" value="UniProtKB-SubCell"/>
</dbReference>
<dbReference type="PANTHER" id="PTHR30425:SF1">
    <property type="entry name" value="PHOSPHATE TRANSPORT SYSTEM PERMEASE PROTEIN PSTC"/>
    <property type="match status" value="1"/>
</dbReference>
<proteinExistence type="inferred from homology"/>
<feature type="domain" description="ABC transmembrane type-1" evidence="10">
    <location>
        <begin position="92"/>
        <end position="318"/>
    </location>
</feature>
<comment type="similarity">
    <text evidence="2">Belongs to the binding-protein-dependent transport system permease family. CysTW subfamily.</text>
</comment>
<dbReference type="CDD" id="cd06261">
    <property type="entry name" value="TM_PBP2"/>
    <property type="match status" value="1"/>
</dbReference>
<evidence type="ECO:0000259" key="10">
    <source>
        <dbReference type="PROSITE" id="PS50928"/>
    </source>
</evidence>
<dbReference type="InterPro" id="IPR035906">
    <property type="entry name" value="MetI-like_sf"/>
</dbReference>
<dbReference type="NCBIfam" id="TIGR02138">
    <property type="entry name" value="phosphate_pstC"/>
    <property type="match status" value="1"/>
</dbReference>
<dbReference type="GO" id="GO:0006817">
    <property type="term" value="P:phosphate ion transport"/>
    <property type="evidence" value="ECO:0007669"/>
    <property type="project" value="UniProtKB-KW"/>
</dbReference>
<dbReference type="InterPro" id="IPR051124">
    <property type="entry name" value="Phosphate_Transport_Permease"/>
</dbReference>
<reference evidence="11" key="1">
    <citation type="submission" date="2020-05" db="EMBL/GenBank/DDBJ databases">
        <authorList>
            <person name="Chiriac C."/>
            <person name="Salcher M."/>
            <person name="Ghai R."/>
            <person name="Kavagutti S V."/>
        </authorList>
    </citation>
    <scope>NUCLEOTIDE SEQUENCE</scope>
</reference>
<dbReference type="PANTHER" id="PTHR30425">
    <property type="entry name" value="PHOSPHATE TRANSPORT SYSTEM PERMEASE PROTEIN PST"/>
    <property type="match status" value="1"/>
</dbReference>
<evidence type="ECO:0000256" key="6">
    <source>
        <dbReference type="ARBA" id="ARBA00022692"/>
    </source>
</evidence>
<evidence type="ECO:0000313" key="11">
    <source>
        <dbReference type="EMBL" id="CAB4715161.1"/>
    </source>
</evidence>
<keyword evidence="6 9" id="KW-0812">Transmembrane</keyword>
<dbReference type="SUPFAM" id="SSF161098">
    <property type="entry name" value="MetI-like"/>
    <property type="match status" value="1"/>
</dbReference>
<dbReference type="GO" id="GO:0005315">
    <property type="term" value="F:phosphate transmembrane transporter activity"/>
    <property type="evidence" value="ECO:0007669"/>
    <property type="project" value="InterPro"/>
</dbReference>
<name>A0A6J6QTQ5_9ZZZZ</name>
<evidence type="ECO:0000256" key="3">
    <source>
        <dbReference type="ARBA" id="ARBA00022448"/>
    </source>
</evidence>
<comment type="subcellular location">
    <subcellularLocation>
        <location evidence="1">Cell membrane</location>
        <topology evidence="1">Multi-pass membrane protein</topology>
    </subcellularLocation>
</comment>
<accession>A0A6J6QTQ5</accession>
<organism evidence="11">
    <name type="scientific">freshwater metagenome</name>
    <dbReference type="NCBI Taxonomy" id="449393"/>
    <lineage>
        <taxon>unclassified sequences</taxon>
        <taxon>metagenomes</taxon>
        <taxon>ecological metagenomes</taxon>
    </lineage>
</organism>
<feature type="transmembrane region" description="Helical" evidence="9">
    <location>
        <begin position="129"/>
        <end position="150"/>
    </location>
</feature>
<feature type="transmembrane region" description="Helical" evidence="9">
    <location>
        <begin position="297"/>
        <end position="317"/>
    </location>
</feature>
<evidence type="ECO:0000256" key="8">
    <source>
        <dbReference type="ARBA" id="ARBA00023136"/>
    </source>
</evidence>
<feature type="transmembrane region" description="Helical" evidence="9">
    <location>
        <begin position="227"/>
        <end position="250"/>
    </location>
</feature>
<feature type="transmembrane region" description="Helical" evidence="9">
    <location>
        <begin position="88"/>
        <end position="117"/>
    </location>
</feature>
<dbReference type="EMBL" id="CAEZXW010000124">
    <property type="protein sequence ID" value="CAB4715161.1"/>
    <property type="molecule type" value="Genomic_DNA"/>
</dbReference>
<keyword evidence="3" id="KW-0813">Transport</keyword>
<keyword evidence="4" id="KW-1003">Cell membrane</keyword>
<sequence>MSTPTSVPLQSEIPPARAIILTRRLSDRVFRGVVTAGGFVSLIVLGLIALFLASRSIDIFKTFGFGFITEFKWDSGDPDNGIPPVLGIGAMLIGTIVTAVVGLVIALPVSVGMALFLEYYMPIRLKKSLTMVIDLMAAIPSVIFGLWGFFVLMPHAIYWAKLLHKYFGWIPFLDVQAPIFERSPFIAGLILSIMIIPIVTSISREVFSQVPLDRIQAAYALGATRWTMIKAVVLPFGSSGIAGGAMLGLGRAMGETVAVYLVLNLYFQPNFQVLFSAGGSVASMIVTKFGEAGQLELQGLMAAGLVLFIVTLIINFLSNMIVKRTSRTGN</sequence>
<keyword evidence="7 9" id="KW-1133">Transmembrane helix</keyword>
<evidence type="ECO:0000256" key="2">
    <source>
        <dbReference type="ARBA" id="ARBA00007069"/>
    </source>
</evidence>
<evidence type="ECO:0000256" key="9">
    <source>
        <dbReference type="SAM" id="Phobius"/>
    </source>
</evidence>
<keyword evidence="8 9" id="KW-0472">Membrane</keyword>
<dbReference type="InterPro" id="IPR011864">
    <property type="entry name" value="Phosphate_PstC"/>
</dbReference>
<protein>
    <submittedName>
        <fullName evidence="11">Unannotated protein</fullName>
    </submittedName>
</protein>
<gene>
    <name evidence="11" type="ORF">UFOPK2593_01373</name>
</gene>
<dbReference type="PROSITE" id="PS50928">
    <property type="entry name" value="ABC_TM1"/>
    <property type="match status" value="1"/>
</dbReference>
<dbReference type="InterPro" id="IPR000515">
    <property type="entry name" value="MetI-like"/>
</dbReference>
<evidence type="ECO:0000256" key="5">
    <source>
        <dbReference type="ARBA" id="ARBA00022592"/>
    </source>
</evidence>